<proteinExistence type="predicted"/>
<dbReference type="InterPro" id="IPR020846">
    <property type="entry name" value="MFS_dom"/>
</dbReference>
<organism evidence="6 7">
    <name type="scientific">Terrimonas ginsenosidimutans</name>
    <dbReference type="NCBI Taxonomy" id="2908004"/>
    <lineage>
        <taxon>Bacteria</taxon>
        <taxon>Pseudomonadati</taxon>
        <taxon>Bacteroidota</taxon>
        <taxon>Chitinophagia</taxon>
        <taxon>Chitinophagales</taxon>
        <taxon>Chitinophagaceae</taxon>
        <taxon>Terrimonas</taxon>
    </lineage>
</organism>
<feature type="transmembrane region" description="Helical" evidence="4">
    <location>
        <begin position="31"/>
        <end position="48"/>
    </location>
</feature>
<evidence type="ECO:0000256" key="1">
    <source>
        <dbReference type="ARBA" id="ARBA00022692"/>
    </source>
</evidence>
<feature type="transmembrane region" description="Helical" evidence="4">
    <location>
        <begin position="98"/>
        <end position="116"/>
    </location>
</feature>
<keyword evidence="1 4" id="KW-0812">Transmembrane</keyword>
<feature type="transmembrane region" description="Helical" evidence="4">
    <location>
        <begin position="384"/>
        <end position="401"/>
    </location>
</feature>
<protein>
    <submittedName>
        <fullName evidence="6">MFS transporter</fullName>
    </submittedName>
</protein>
<gene>
    <name evidence="6" type="ORF">LZZ85_05915</name>
</gene>
<dbReference type="CDD" id="cd17324">
    <property type="entry name" value="MFS_NepI_like"/>
    <property type="match status" value="1"/>
</dbReference>
<feature type="transmembrane region" description="Helical" evidence="4">
    <location>
        <begin position="184"/>
        <end position="204"/>
    </location>
</feature>
<dbReference type="SUPFAM" id="SSF103473">
    <property type="entry name" value="MFS general substrate transporter"/>
    <property type="match status" value="1"/>
</dbReference>
<dbReference type="Proteomes" id="UP001165367">
    <property type="component" value="Unassembled WGS sequence"/>
</dbReference>
<dbReference type="RefSeq" id="WP_237869586.1">
    <property type="nucleotide sequence ID" value="NZ_JAKLTR010000003.1"/>
</dbReference>
<evidence type="ECO:0000256" key="2">
    <source>
        <dbReference type="ARBA" id="ARBA00022989"/>
    </source>
</evidence>
<keyword evidence="7" id="KW-1185">Reference proteome</keyword>
<sequence length="405" mass="42783">MFWLCDHTFVAPMATESVKTPSGHQSISPSLTMLMAVTCGLVVANIYYNQPLLAEIGRSFKVPESTVSLLATFTQVGYTIGLLFAVPLGDKVERKKLVLAMLAIACVAMLGCAMAPQFEWMLAAGLITGIFSAVPQVLLPMAAQLAGDHERGKVVGKVMSGLLIGILLSRTISGYVGAHFGWRIMFGAGAGIMVILSIALARFLPVSQPTYQGSYASLMRSLVTLAKTLRPLQKSALTGCFMFAAFSVFWTTLVFFLEGAPYFYGSDMVGLFGLIGACGALAAPLAGKSADKRGPQFTINLGILAVFASYILLALGGTYLIVLIIGVIILDIGMQVTHISNQSRIFALLPEARSRINTVYMTSAFIGGSVGSVAGSVAWTSGGWTAVCGTALAFVALGYLAQKIK</sequence>
<evidence type="ECO:0000259" key="5">
    <source>
        <dbReference type="PROSITE" id="PS50850"/>
    </source>
</evidence>
<feature type="transmembrane region" description="Helical" evidence="4">
    <location>
        <begin position="154"/>
        <end position="172"/>
    </location>
</feature>
<keyword evidence="3 4" id="KW-0472">Membrane</keyword>
<feature type="domain" description="Major facilitator superfamily (MFS) profile" evidence="5">
    <location>
        <begin position="28"/>
        <end position="405"/>
    </location>
</feature>
<feature type="transmembrane region" description="Helical" evidence="4">
    <location>
        <begin position="358"/>
        <end position="378"/>
    </location>
</feature>
<dbReference type="Gene3D" id="1.20.1250.20">
    <property type="entry name" value="MFS general substrate transporter like domains"/>
    <property type="match status" value="1"/>
</dbReference>
<feature type="transmembrane region" description="Helical" evidence="4">
    <location>
        <begin position="297"/>
        <end position="313"/>
    </location>
</feature>
<dbReference type="InterPro" id="IPR011701">
    <property type="entry name" value="MFS"/>
</dbReference>
<feature type="transmembrane region" description="Helical" evidence="4">
    <location>
        <begin position="236"/>
        <end position="257"/>
    </location>
</feature>
<feature type="transmembrane region" description="Helical" evidence="4">
    <location>
        <begin position="122"/>
        <end position="142"/>
    </location>
</feature>
<feature type="transmembrane region" description="Helical" evidence="4">
    <location>
        <begin position="263"/>
        <end position="285"/>
    </location>
</feature>
<dbReference type="PANTHER" id="PTHR42910:SF1">
    <property type="entry name" value="MAJOR FACILITATOR SUPERFAMILY (MFS) PROFILE DOMAIN-CONTAINING PROTEIN"/>
    <property type="match status" value="1"/>
</dbReference>
<keyword evidence="2 4" id="KW-1133">Transmembrane helix</keyword>
<evidence type="ECO:0000313" key="7">
    <source>
        <dbReference type="Proteomes" id="UP001165367"/>
    </source>
</evidence>
<evidence type="ECO:0000256" key="4">
    <source>
        <dbReference type="SAM" id="Phobius"/>
    </source>
</evidence>
<reference evidence="6" key="1">
    <citation type="submission" date="2022-01" db="EMBL/GenBank/DDBJ databases">
        <authorList>
            <person name="Jo J.-H."/>
            <person name="Im W.-T."/>
        </authorList>
    </citation>
    <scope>NUCLEOTIDE SEQUENCE</scope>
    <source>
        <strain evidence="6">NA20</strain>
    </source>
</reference>
<dbReference type="InterPro" id="IPR036259">
    <property type="entry name" value="MFS_trans_sf"/>
</dbReference>
<comment type="caution">
    <text evidence="6">The sequence shown here is derived from an EMBL/GenBank/DDBJ whole genome shotgun (WGS) entry which is preliminary data.</text>
</comment>
<dbReference type="Pfam" id="PF07690">
    <property type="entry name" value="MFS_1"/>
    <property type="match status" value="1"/>
</dbReference>
<evidence type="ECO:0000256" key="3">
    <source>
        <dbReference type="ARBA" id="ARBA00023136"/>
    </source>
</evidence>
<evidence type="ECO:0000313" key="6">
    <source>
        <dbReference type="EMBL" id="MCG2613805.1"/>
    </source>
</evidence>
<name>A0ABS9KN89_9BACT</name>
<dbReference type="PROSITE" id="PS50850">
    <property type="entry name" value="MFS"/>
    <property type="match status" value="1"/>
</dbReference>
<feature type="transmembrane region" description="Helical" evidence="4">
    <location>
        <begin position="68"/>
        <end position="86"/>
    </location>
</feature>
<dbReference type="PANTHER" id="PTHR42910">
    <property type="entry name" value="TRANSPORTER SCO4007-RELATED"/>
    <property type="match status" value="1"/>
</dbReference>
<dbReference type="EMBL" id="JAKLTR010000003">
    <property type="protein sequence ID" value="MCG2613805.1"/>
    <property type="molecule type" value="Genomic_DNA"/>
</dbReference>
<accession>A0ABS9KN89</accession>